<organism evidence="2 3">
    <name type="scientific">Pectobacterium bacteriophage PM2</name>
    <dbReference type="NCBI Taxonomy" id="1429794"/>
    <lineage>
        <taxon>Viruses</taxon>
        <taxon>Duplodnaviria</taxon>
        <taxon>Heunggongvirae</taxon>
        <taxon>Uroviricota</taxon>
        <taxon>Caudoviricetes</taxon>
        <taxon>Pantevenvirales</taxon>
        <taxon>Straboviridae</taxon>
        <taxon>Tevenvirinae</taxon>
        <taxon>Mosugukvirus</taxon>
        <taxon>Mosugukvirus pm2</taxon>
    </lineage>
</organism>
<evidence type="ECO:0000256" key="1">
    <source>
        <dbReference type="SAM" id="MobiDB-lite"/>
    </source>
</evidence>
<name>A0A0A0Q2G5_9CAUD</name>
<proteinExistence type="predicted"/>
<dbReference type="RefSeq" id="YP_009211614.1">
    <property type="nucleotide sequence ID" value="NC_028940.1"/>
</dbReference>
<dbReference type="EMBL" id="KF835987">
    <property type="protein sequence ID" value="AHY25155.1"/>
    <property type="molecule type" value="Genomic_DNA"/>
</dbReference>
<dbReference type="PIRSF" id="PIRSF004377">
    <property type="entry name" value="Phage_prohead_core"/>
    <property type="match status" value="1"/>
</dbReference>
<sequence length="142" mass="16053">MFIIPDDYELVIESVESLIPEAQGLFANLSKALDKDDINNLVENMFADGDIDQAIALGALNEDMELNEFIVKHVSSRGEITRTKDRKTRQRNAFQTTGLSKAKRRQIARKATKTKRANPSIQVRGERKRKKAIKKRKALGLS</sequence>
<feature type="compositionally biased region" description="Basic residues" evidence="1">
    <location>
        <begin position="126"/>
        <end position="142"/>
    </location>
</feature>
<accession>A0A0A0Q2G5</accession>
<dbReference type="KEGG" id="vg:26638086"/>
<keyword evidence="3" id="KW-1185">Reference proteome</keyword>
<dbReference type="Proteomes" id="UP000030739">
    <property type="component" value="Segment"/>
</dbReference>
<dbReference type="InterPro" id="IPR016415">
    <property type="entry name" value="Phage_T4_Gp68"/>
</dbReference>
<evidence type="ECO:0000313" key="3">
    <source>
        <dbReference type="Proteomes" id="UP000030739"/>
    </source>
</evidence>
<reference evidence="2 3" key="1">
    <citation type="journal article" date="2015" name="Plant Pathol. J.">
        <title>Isolation and Genomic Characterization of the T4-Like Bacteriophage PM2 Infecting Pectobacterium carotovorum subsp. carotovorum.</title>
        <authorList>
            <person name="Lim J.A."/>
            <person name="Lee D.H."/>
            <person name="Heu S."/>
        </authorList>
    </citation>
    <scope>NUCLEOTIDE SEQUENCE [LARGE SCALE GENOMIC DNA]</scope>
</reference>
<dbReference type="OrthoDB" id="17063at10239"/>
<feature type="compositionally biased region" description="Basic residues" evidence="1">
    <location>
        <begin position="101"/>
        <end position="116"/>
    </location>
</feature>
<dbReference type="GeneID" id="26638086"/>
<gene>
    <name evidence="2" type="ORF">PM2_193</name>
</gene>
<feature type="region of interest" description="Disordered" evidence="1">
    <location>
        <begin position="80"/>
        <end position="142"/>
    </location>
</feature>
<evidence type="ECO:0000313" key="2">
    <source>
        <dbReference type="EMBL" id="AHY25155.1"/>
    </source>
</evidence>
<protein>
    <submittedName>
        <fullName evidence="2">Prohead core protein</fullName>
    </submittedName>
</protein>